<comment type="caution">
    <text evidence="3">The sequence shown here is derived from an EMBL/GenBank/DDBJ whole genome shotgun (WGS) entry which is preliminary data.</text>
</comment>
<evidence type="ECO:0000313" key="3">
    <source>
        <dbReference type="EMBL" id="RBM02762.1"/>
    </source>
</evidence>
<gene>
    <name evidence="3" type="ORF">C1H84_04860</name>
</gene>
<proteinExistence type="inferred from homology"/>
<evidence type="ECO:0000256" key="1">
    <source>
        <dbReference type="ARBA" id="ARBA00006479"/>
    </source>
</evidence>
<dbReference type="EMBL" id="POAF01000002">
    <property type="protein sequence ID" value="RBM02762.1"/>
    <property type="molecule type" value="Genomic_DNA"/>
</dbReference>
<keyword evidence="3" id="KW-0808">Transferase</keyword>
<evidence type="ECO:0000313" key="4">
    <source>
        <dbReference type="Proteomes" id="UP000252167"/>
    </source>
</evidence>
<dbReference type="SUPFAM" id="SSF53067">
    <property type="entry name" value="Actin-like ATPase domain"/>
    <property type="match status" value="1"/>
</dbReference>
<dbReference type="PANTHER" id="PTHR18964">
    <property type="entry name" value="ROK (REPRESSOR, ORF, KINASE) FAMILY"/>
    <property type="match status" value="1"/>
</dbReference>
<dbReference type="PANTHER" id="PTHR18964:SF149">
    <property type="entry name" value="BIFUNCTIONAL UDP-N-ACETYLGLUCOSAMINE 2-EPIMERASE_N-ACETYLMANNOSAMINE KINASE"/>
    <property type="match status" value="1"/>
</dbReference>
<dbReference type="Pfam" id="PF00480">
    <property type="entry name" value="ROK"/>
    <property type="match status" value="1"/>
</dbReference>
<dbReference type="GO" id="GO:0016301">
    <property type="term" value="F:kinase activity"/>
    <property type="evidence" value="ECO:0007669"/>
    <property type="project" value="UniProtKB-KW"/>
</dbReference>
<keyword evidence="4" id="KW-1185">Reference proteome</keyword>
<organism evidence="3 4">
    <name type="scientific">Glutamicibacter soli</name>
    <dbReference type="NCBI Taxonomy" id="453836"/>
    <lineage>
        <taxon>Bacteria</taxon>
        <taxon>Bacillati</taxon>
        <taxon>Actinomycetota</taxon>
        <taxon>Actinomycetes</taxon>
        <taxon>Micrococcales</taxon>
        <taxon>Micrococcaceae</taxon>
        <taxon>Glutamicibacter</taxon>
    </lineage>
</organism>
<dbReference type="PROSITE" id="PS50868">
    <property type="entry name" value="POST_SET"/>
    <property type="match status" value="1"/>
</dbReference>
<reference evidence="3 4" key="1">
    <citation type="submission" date="2018-01" db="EMBL/GenBank/DDBJ databases">
        <title>Glutamicibacter soli strain NHPC-3 Whole genome sequence and assembly.</title>
        <authorList>
            <person name="Choudhury P."/>
            <person name="Gupta D."/>
            <person name="Sengupta K."/>
            <person name="Jawed A."/>
            <person name="Sultana N."/>
            <person name="Saha P."/>
        </authorList>
    </citation>
    <scope>NUCLEOTIDE SEQUENCE [LARGE SCALE GENOMIC DNA]</scope>
    <source>
        <strain evidence="3 4">NHPC-3</strain>
    </source>
</reference>
<dbReference type="InterPro" id="IPR000600">
    <property type="entry name" value="ROK"/>
</dbReference>
<comment type="similarity">
    <text evidence="1">Belongs to the ROK (NagC/XylR) family.</text>
</comment>
<dbReference type="AlphaFoldDB" id="A0A365YJA8"/>
<sequence length="312" mass="31671">MSEHFLLFDVGGTDIKAGLANTNGEILQVLREPTRKTAPEESAAELVTQLGEISRRLTADSGTTPVSAGLAVCGLVDPETGTGIFSANLGWRDAPLQAMASKALGIPVGFGHDVAMAARAELELGSGAKDAALRRNAVVMVIGTGIATALMVDGRLVSAGGYAGELGHAQVPGGLPCACGATGCLETLGSAGAIAKRYLAATGKRGGAREVFAARAAGDEIAAGIIHDATEALTFTMAQLCSSVAPEGIVLGGGLAQAGPSFFAELRESLHRRLSFHREPRLIPAHLGADAGLQGAMILARDAAGRSTRIAL</sequence>
<feature type="domain" description="Post-SET" evidence="2">
    <location>
        <begin position="173"/>
        <end position="189"/>
    </location>
</feature>
<dbReference type="InterPro" id="IPR003616">
    <property type="entry name" value="Post-SET_dom"/>
</dbReference>
<name>A0A365YJA8_9MICC</name>
<protein>
    <submittedName>
        <fullName evidence="3">Sugar kinase</fullName>
    </submittedName>
</protein>
<keyword evidence="3" id="KW-0418">Kinase</keyword>
<accession>A0A365YJA8</accession>
<dbReference type="Gene3D" id="3.30.420.40">
    <property type="match status" value="2"/>
</dbReference>
<dbReference type="RefSeq" id="WP_113606709.1">
    <property type="nucleotide sequence ID" value="NZ_POAF01000002.1"/>
</dbReference>
<evidence type="ECO:0000259" key="2">
    <source>
        <dbReference type="PROSITE" id="PS50868"/>
    </source>
</evidence>
<dbReference type="InterPro" id="IPR043129">
    <property type="entry name" value="ATPase_NBD"/>
</dbReference>
<dbReference type="Proteomes" id="UP000252167">
    <property type="component" value="Unassembled WGS sequence"/>
</dbReference>